<sequence length="26" mass="2956">WGCQFHPELGGDPGLKMFTNFFQANN</sequence>
<proteinExistence type="predicted"/>
<name>A0A383EAX5_9ZZZZ</name>
<reference evidence="1" key="1">
    <citation type="submission" date="2018-05" db="EMBL/GenBank/DDBJ databases">
        <authorList>
            <person name="Lanie J.A."/>
            <person name="Ng W.-L."/>
            <person name="Kazmierczak K.M."/>
            <person name="Andrzejewski T.M."/>
            <person name="Davidsen T.M."/>
            <person name="Wayne K.J."/>
            <person name="Tettelin H."/>
            <person name="Glass J.I."/>
            <person name="Rusch D."/>
            <person name="Podicherti R."/>
            <person name="Tsui H.-C.T."/>
            <person name="Winkler M.E."/>
        </authorList>
    </citation>
    <scope>NUCLEOTIDE SEQUENCE</scope>
</reference>
<evidence type="ECO:0000313" key="1">
    <source>
        <dbReference type="EMBL" id="SVE54007.1"/>
    </source>
</evidence>
<feature type="non-terminal residue" evidence="1">
    <location>
        <position position="1"/>
    </location>
</feature>
<organism evidence="1">
    <name type="scientific">marine metagenome</name>
    <dbReference type="NCBI Taxonomy" id="408172"/>
    <lineage>
        <taxon>unclassified sequences</taxon>
        <taxon>metagenomes</taxon>
        <taxon>ecological metagenomes</taxon>
    </lineage>
</organism>
<dbReference type="Gene3D" id="3.40.50.880">
    <property type="match status" value="1"/>
</dbReference>
<dbReference type="AlphaFoldDB" id="A0A383EAX5"/>
<dbReference type="SUPFAM" id="SSF52317">
    <property type="entry name" value="Class I glutamine amidotransferase-like"/>
    <property type="match status" value="1"/>
</dbReference>
<accession>A0A383EAX5</accession>
<dbReference type="InterPro" id="IPR029062">
    <property type="entry name" value="Class_I_gatase-like"/>
</dbReference>
<protein>
    <submittedName>
        <fullName evidence="1">Uncharacterized protein</fullName>
    </submittedName>
</protein>
<dbReference type="PROSITE" id="PS51273">
    <property type="entry name" value="GATASE_TYPE_1"/>
    <property type="match status" value="1"/>
</dbReference>
<gene>
    <name evidence="1" type="ORF">METZ01_LOCUS506861</name>
</gene>
<dbReference type="EMBL" id="UINC01224403">
    <property type="protein sequence ID" value="SVE54007.1"/>
    <property type="molecule type" value="Genomic_DNA"/>
</dbReference>